<reference evidence="9 11" key="1">
    <citation type="journal article" date="2008" name="Science">
        <title>The Physcomitrella genome reveals evolutionary insights into the conquest of land by plants.</title>
        <authorList>
            <person name="Rensing S."/>
            <person name="Lang D."/>
            <person name="Zimmer A."/>
            <person name="Terry A."/>
            <person name="Salamov A."/>
            <person name="Shapiro H."/>
            <person name="Nishiyama T."/>
            <person name="Perroud P.-F."/>
            <person name="Lindquist E."/>
            <person name="Kamisugi Y."/>
            <person name="Tanahashi T."/>
            <person name="Sakakibara K."/>
            <person name="Fujita T."/>
            <person name="Oishi K."/>
            <person name="Shin-I T."/>
            <person name="Kuroki Y."/>
            <person name="Toyoda A."/>
            <person name="Suzuki Y."/>
            <person name="Hashimoto A."/>
            <person name="Yamaguchi K."/>
            <person name="Sugano A."/>
            <person name="Kohara Y."/>
            <person name="Fujiyama A."/>
            <person name="Anterola A."/>
            <person name="Aoki S."/>
            <person name="Ashton N."/>
            <person name="Barbazuk W.B."/>
            <person name="Barker E."/>
            <person name="Bennetzen J."/>
            <person name="Bezanilla M."/>
            <person name="Blankenship R."/>
            <person name="Cho S.H."/>
            <person name="Dutcher S."/>
            <person name="Estelle M."/>
            <person name="Fawcett J.A."/>
            <person name="Gundlach H."/>
            <person name="Hanada K."/>
            <person name="Heyl A."/>
            <person name="Hicks K.A."/>
            <person name="Hugh J."/>
            <person name="Lohr M."/>
            <person name="Mayer K."/>
            <person name="Melkozernov A."/>
            <person name="Murata T."/>
            <person name="Nelson D."/>
            <person name="Pils B."/>
            <person name="Prigge M."/>
            <person name="Reiss B."/>
            <person name="Renner T."/>
            <person name="Rombauts S."/>
            <person name="Rushton P."/>
            <person name="Sanderfoot A."/>
            <person name="Schween G."/>
            <person name="Shiu S.-H."/>
            <person name="Stueber K."/>
            <person name="Theodoulou F.L."/>
            <person name="Tu H."/>
            <person name="Van de Peer Y."/>
            <person name="Verrier P.J."/>
            <person name="Waters E."/>
            <person name="Wood A."/>
            <person name="Yang L."/>
            <person name="Cove D."/>
            <person name="Cuming A."/>
            <person name="Hasebe M."/>
            <person name="Lucas S."/>
            <person name="Mishler D.B."/>
            <person name="Reski R."/>
            <person name="Grigoriev I."/>
            <person name="Quatrano R.S."/>
            <person name="Boore J.L."/>
        </authorList>
    </citation>
    <scope>NUCLEOTIDE SEQUENCE [LARGE SCALE GENOMIC DNA]</scope>
    <source>
        <strain evidence="10 11">cv. Gransden 2004</strain>
    </source>
</reference>
<dbReference type="Gramene" id="Pp3c7_12870V3.1">
    <property type="protein sequence ID" value="PAC:32926141.CDS.1"/>
    <property type="gene ID" value="Pp3c7_12870"/>
</dbReference>
<dbReference type="InterPro" id="IPR009009">
    <property type="entry name" value="RlpA-like_DPBB"/>
</dbReference>
<dbReference type="Proteomes" id="UP000006727">
    <property type="component" value="Chromosome 7"/>
</dbReference>
<dbReference type="EMBL" id="ABEU02000007">
    <property type="protein sequence ID" value="PNR51138.1"/>
    <property type="molecule type" value="Genomic_DNA"/>
</dbReference>
<keyword evidence="5" id="KW-0472">Membrane</keyword>
<dbReference type="AlphaFoldDB" id="A0A2K1KBI2"/>
<dbReference type="InterPro" id="IPR002963">
    <property type="entry name" value="Expansin"/>
</dbReference>
<evidence type="ECO:0000256" key="1">
    <source>
        <dbReference type="ARBA" id="ARBA00005392"/>
    </source>
</evidence>
<dbReference type="OMA" id="KWIAMER"/>
<dbReference type="PRINTS" id="PR01225">
    <property type="entry name" value="EXPANSNFAMLY"/>
</dbReference>
<gene>
    <name evidence="10" type="primary">LOC112284459</name>
    <name evidence="9" type="ORF">PHYPA_010324</name>
</gene>
<keyword evidence="2 6" id="KW-0134">Cell wall</keyword>
<comment type="similarity">
    <text evidence="1 6">Belongs to the expansin family. Expansin A subfamily.</text>
</comment>
<feature type="domain" description="Expansin-like EG45" evidence="7">
    <location>
        <begin position="50"/>
        <end position="165"/>
    </location>
</feature>
<evidence type="ECO:0000313" key="9">
    <source>
        <dbReference type="EMBL" id="PNR51138.1"/>
    </source>
</evidence>
<dbReference type="InterPro" id="IPR007112">
    <property type="entry name" value="Expansin/allergen_DPBB_dom"/>
</dbReference>
<dbReference type="InterPro" id="IPR036749">
    <property type="entry name" value="Expansin_CBD_sf"/>
</dbReference>
<sequence>MTMAAFGVKQTVALLVQLAVVVHSVVGAPPGWQDAHITYYGSPNGGGTQGGACGYQNTVSLGYGFMTAALSSPLFQGGKACGACFQLQCARVQETRTVKNWCHDYSKAITVTATNLCPPGSEGTWCDPPRHHFDLPMPAFLSLARQEGGVAPVYYRRVQCLKKGGIRFTMGGNPWFLMVLVHNVGGAGDVVAVKVKCPSSGWYDMYRNWGALWTVQKKMVGPLSFLLTTGDGRRLTAYNAVGNGWTFGQTWEGAQY</sequence>
<evidence type="ECO:0000259" key="8">
    <source>
        <dbReference type="PROSITE" id="PS50843"/>
    </source>
</evidence>
<keyword evidence="6" id="KW-0961">Cell wall biogenesis/degradation</keyword>
<dbReference type="PROSITE" id="PS50842">
    <property type="entry name" value="EXPANSIN_EG45"/>
    <property type="match status" value="1"/>
</dbReference>
<proteinExistence type="inferred from homology"/>
<evidence type="ECO:0000256" key="4">
    <source>
        <dbReference type="ARBA" id="ARBA00022729"/>
    </source>
</evidence>
<protein>
    <recommendedName>
        <fullName evidence="6">Expansin</fullName>
    </recommendedName>
</protein>
<evidence type="ECO:0000259" key="7">
    <source>
        <dbReference type="PROSITE" id="PS50842"/>
    </source>
</evidence>
<dbReference type="Gene3D" id="2.60.40.760">
    <property type="entry name" value="Expansin, cellulose-binding-like domain"/>
    <property type="match status" value="1"/>
</dbReference>
<dbReference type="InterPro" id="IPR036908">
    <property type="entry name" value="RlpA-like_sf"/>
</dbReference>
<dbReference type="SMART" id="SM00837">
    <property type="entry name" value="DPBB_1"/>
    <property type="match status" value="1"/>
</dbReference>
<dbReference type="PaxDb" id="3218-PP1S75_138V6.1"/>
<keyword evidence="4 6" id="KW-0732">Signal</keyword>
<dbReference type="GeneID" id="112284459"/>
<dbReference type="InterPro" id="IPR007118">
    <property type="entry name" value="Expan_Lol_pI"/>
</dbReference>
<feature type="signal peptide" evidence="6">
    <location>
        <begin position="1"/>
        <end position="27"/>
    </location>
</feature>
<reference evidence="9 11" key="2">
    <citation type="journal article" date="2018" name="Plant J.">
        <title>The Physcomitrella patens chromosome-scale assembly reveals moss genome structure and evolution.</title>
        <authorList>
            <person name="Lang D."/>
            <person name="Ullrich K.K."/>
            <person name="Murat F."/>
            <person name="Fuchs J."/>
            <person name="Jenkins J."/>
            <person name="Haas F.B."/>
            <person name="Piednoel M."/>
            <person name="Gundlach H."/>
            <person name="Van Bel M."/>
            <person name="Meyberg R."/>
            <person name="Vives C."/>
            <person name="Morata J."/>
            <person name="Symeonidi A."/>
            <person name="Hiss M."/>
            <person name="Muchero W."/>
            <person name="Kamisugi Y."/>
            <person name="Saleh O."/>
            <person name="Blanc G."/>
            <person name="Decker E.L."/>
            <person name="van Gessel N."/>
            <person name="Grimwood J."/>
            <person name="Hayes R.D."/>
            <person name="Graham S.W."/>
            <person name="Gunter L.E."/>
            <person name="McDaniel S.F."/>
            <person name="Hoernstein S.N.W."/>
            <person name="Larsson A."/>
            <person name="Li F.W."/>
            <person name="Perroud P.F."/>
            <person name="Phillips J."/>
            <person name="Ranjan P."/>
            <person name="Rokshar D.S."/>
            <person name="Rothfels C.J."/>
            <person name="Schneider L."/>
            <person name="Shu S."/>
            <person name="Stevenson D.W."/>
            <person name="Thummler F."/>
            <person name="Tillich M."/>
            <person name="Villarreal Aguilar J.C."/>
            <person name="Widiez T."/>
            <person name="Wong G.K."/>
            <person name="Wymore A."/>
            <person name="Zhang Y."/>
            <person name="Zimmer A.D."/>
            <person name="Quatrano R.S."/>
            <person name="Mayer K.F.X."/>
            <person name="Goodstein D."/>
            <person name="Casacuberta J.M."/>
            <person name="Vandepoele K."/>
            <person name="Reski R."/>
            <person name="Cuming A.C."/>
            <person name="Tuskan G.A."/>
            <person name="Maumus F."/>
            <person name="Salse J."/>
            <person name="Schmutz J."/>
            <person name="Rensing S.A."/>
        </authorList>
    </citation>
    <scope>NUCLEOTIDE SEQUENCE [LARGE SCALE GENOMIC DNA]</scope>
    <source>
        <strain evidence="10 11">cv. Gransden 2004</strain>
    </source>
</reference>
<accession>A0A2K1KBI2</accession>
<organism evidence="9">
    <name type="scientific">Physcomitrium patens</name>
    <name type="common">Spreading-leaved earth moss</name>
    <name type="synonym">Physcomitrella patens</name>
    <dbReference type="NCBI Taxonomy" id="3218"/>
    <lineage>
        <taxon>Eukaryota</taxon>
        <taxon>Viridiplantae</taxon>
        <taxon>Streptophyta</taxon>
        <taxon>Embryophyta</taxon>
        <taxon>Bryophyta</taxon>
        <taxon>Bryophytina</taxon>
        <taxon>Bryopsida</taxon>
        <taxon>Funariidae</taxon>
        <taxon>Funariales</taxon>
        <taxon>Funariaceae</taxon>
        <taxon>Physcomitrium</taxon>
    </lineage>
</organism>
<evidence type="ECO:0000313" key="11">
    <source>
        <dbReference type="Proteomes" id="UP000006727"/>
    </source>
</evidence>
<dbReference type="EnsemblPlants" id="Pp3c7_12870V3.2">
    <property type="protein sequence ID" value="PAC:32926142.CDS.1"/>
    <property type="gene ID" value="Pp3c7_12870"/>
</dbReference>
<name>A0A2K1KBI2_PHYPA</name>
<comment type="function">
    <text evidence="6">Causes loosening and extension of plant cell walls by disrupting non-covalent bonding between cellulose microfibrils and matrix glucans. No enzymatic activity has been found.</text>
</comment>
<reference evidence="10" key="3">
    <citation type="submission" date="2020-12" db="UniProtKB">
        <authorList>
            <consortium name="EnsemblPlants"/>
        </authorList>
    </citation>
    <scope>IDENTIFICATION</scope>
</reference>
<dbReference type="Gramene" id="Pp3c7_12870V3.2">
    <property type="protein sequence ID" value="PAC:32926142.CDS.1"/>
    <property type="gene ID" value="Pp3c7_12870"/>
</dbReference>
<dbReference type="RefSeq" id="XP_024380035.1">
    <property type="nucleotide sequence ID" value="XM_024524267.2"/>
</dbReference>
<dbReference type="CDD" id="cd22274">
    <property type="entry name" value="DPBB_EXPA_N"/>
    <property type="match status" value="1"/>
</dbReference>
<dbReference type="GO" id="GO:0005576">
    <property type="term" value="C:extracellular region"/>
    <property type="evidence" value="ECO:0007669"/>
    <property type="project" value="InterPro"/>
</dbReference>
<comment type="subcellular location">
    <subcellularLocation>
        <location evidence="6">Secreted</location>
        <location evidence="6">Cell wall</location>
    </subcellularLocation>
    <subcellularLocation>
        <location evidence="6">Membrane</location>
        <topology evidence="6">Peripheral membrane protein</topology>
    </subcellularLocation>
</comment>
<dbReference type="SUPFAM" id="SSF49590">
    <property type="entry name" value="PHL pollen allergen"/>
    <property type="match status" value="1"/>
</dbReference>
<dbReference type="SUPFAM" id="SSF50685">
    <property type="entry name" value="Barwin-like endoglucanases"/>
    <property type="match status" value="1"/>
</dbReference>
<dbReference type="GO" id="GO:0016020">
    <property type="term" value="C:membrane"/>
    <property type="evidence" value="ECO:0007669"/>
    <property type="project" value="UniProtKB-SubCell"/>
</dbReference>
<evidence type="ECO:0000256" key="3">
    <source>
        <dbReference type="ARBA" id="ARBA00022525"/>
    </source>
</evidence>
<feature type="chain" id="PRO_5043074863" description="Expansin" evidence="6">
    <location>
        <begin position="28"/>
        <end position="256"/>
    </location>
</feature>
<dbReference type="Pfam" id="PF01357">
    <property type="entry name" value="Expansin_C"/>
    <property type="match status" value="1"/>
</dbReference>
<dbReference type="GO" id="GO:0009664">
    <property type="term" value="P:plant-type cell wall organization"/>
    <property type="evidence" value="ECO:0007669"/>
    <property type="project" value="InterPro"/>
</dbReference>
<evidence type="ECO:0000256" key="5">
    <source>
        <dbReference type="ARBA" id="ARBA00023136"/>
    </source>
</evidence>
<dbReference type="Gene3D" id="2.40.40.10">
    <property type="entry name" value="RlpA-like domain"/>
    <property type="match status" value="1"/>
</dbReference>
<evidence type="ECO:0000256" key="6">
    <source>
        <dbReference type="RuleBase" id="RU365023"/>
    </source>
</evidence>
<feature type="domain" description="Expansin-like CBD" evidence="8">
    <location>
        <begin position="175"/>
        <end position="253"/>
    </location>
</feature>
<evidence type="ECO:0000313" key="10">
    <source>
        <dbReference type="EnsemblPlants" id="PAC:32926141.CDS.1"/>
    </source>
</evidence>
<evidence type="ECO:0000256" key="2">
    <source>
        <dbReference type="ARBA" id="ARBA00022512"/>
    </source>
</evidence>
<dbReference type="KEGG" id="ppp:112284459"/>
<dbReference type="OrthoDB" id="5823761at2759"/>
<dbReference type="Pfam" id="PF03330">
    <property type="entry name" value="DPBB_1"/>
    <property type="match status" value="1"/>
</dbReference>
<dbReference type="InterPro" id="IPR007117">
    <property type="entry name" value="Expansin_CBD"/>
</dbReference>
<dbReference type="PANTHER" id="PTHR31867">
    <property type="entry name" value="EXPANSIN-A15"/>
    <property type="match status" value="1"/>
</dbReference>
<keyword evidence="3 6" id="KW-0964">Secreted</keyword>
<dbReference type="EnsemblPlants" id="Pp3c7_12870V3.1">
    <property type="protein sequence ID" value="PAC:32926141.CDS.1"/>
    <property type="gene ID" value="Pp3c7_12870"/>
</dbReference>
<dbReference type="PRINTS" id="PR01226">
    <property type="entry name" value="EXPANSIN"/>
</dbReference>
<keyword evidence="11" id="KW-1185">Reference proteome</keyword>
<dbReference type="PROSITE" id="PS50843">
    <property type="entry name" value="EXPANSIN_CBD"/>
    <property type="match status" value="1"/>
</dbReference>